<dbReference type="GO" id="GO:0007165">
    <property type="term" value="P:signal transduction"/>
    <property type="evidence" value="ECO:0007669"/>
    <property type="project" value="UniProtKB-KW"/>
</dbReference>
<sequence length="364" mass="42717">MCLLKGIPTWLQYIYRIAGILQFSSTVPKNAIAKILSRLWCFPLYFLYYYIFVAWIITEHKTMEFGKIRRGIDMTITSVTFCSVTLSVVMFHRRSNQLQLLLTKVGGIKYILQISPKKQSNHHDLFGSILLVLIVLNFVFACFLQNMEATFLFFCYISPSIGALDHLFLSNILRFVRCQFETINQHLQRQVRAVDLSEIFPLTKAEKIKNMKEHEISFNICKIQELSHLHYDLVNLATDINKLFEITTIVSIAMWFGYVIDTIHYIIHVMIHTGENKILSLSCLGSYLLVFFLWLFIMVRSYSLTQKTANTTSIYVHDIWNKYSQQNEVDRRVLHLQLISFRPLNTKLRFTAMNLFSLDWTFCH</sequence>
<dbReference type="Pfam" id="PF08395">
    <property type="entry name" value="7tm_7"/>
    <property type="match status" value="1"/>
</dbReference>
<protein>
    <recommendedName>
        <fullName evidence="8">Gustatory receptor</fullName>
    </recommendedName>
</protein>
<evidence type="ECO:0000256" key="7">
    <source>
        <dbReference type="ARBA" id="ARBA00023224"/>
    </source>
</evidence>
<feature type="transmembrane region" description="Helical" evidence="8">
    <location>
        <begin position="243"/>
        <end position="266"/>
    </location>
</feature>
<comment type="function">
    <text evidence="8">Gustatory receptor which mediates acceptance or avoidance behavior, depending on its substrates.</text>
</comment>
<dbReference type="GO" id="GO:0008049">
    <property type="term" value="P:male courtship behavior"/>
    <property type="evidence" value="ECO:0007669"/>
    <property type="project" value="TreeGrafter"/>
</dbReference>
<keyword evidence="5 8" id="KW-0472">Membrane</keyword>
<evidence type="ECO:0000256" key="8">
    <source>
        <dbReference type="RuleBase" id="RU363108"/>
    </source>
</evidence>
<feature type="transmembrane region" description="Helical" evidence="8">
    <location>
        <begin position="278"/>
        <end position="297"/>
    </location>
</feature>
<dbReference type="PANTHER" id="PTHR21143">
    <property type="entry name" value="INVERTEBRATE GUSTATORY RECEPTOR"/>
    <property type="match status" value="1"/>
</dbReference>
<comment type="subcellular location">
    <subcellularLocation>
        <location evidence="1 8">Cell membrane</location>
        <topology evidence="1 8">Multi-pass membrane protein</topology>
    </subcellularLocation>
</comment>
<dbReference type="GO" id="GO:0005886">
    <property type="term" value="C:plasma membrane"/>
    <property type="evidence" value="ECO:0007669"/>
    <property type="project" value="UniProtKB-SubCell"/>
</dbReference>
<keyword evidence="2 8" id="KW-1003">Cell membrane</keyword>
<evidence type="ECO:0000256" key="4">
    <source>
        <dbReference type="ARBA" id="ARBA00022989"/>
    </source>
</evidence>
<proteinExistence type="inferred from homology"/>
<dbReference type="InterPro" id="IPR013604">
    <property type="entry name" value="7TM_chemorcpt"/>
</dbReference>
<evidence type="ECO:0000256" key="3">
    <source>
        <dbReference type="ARBA" id="ARBA00022692"/>
    </source>
</evidence>
<keyword evidence="6 8" id="KW-0675">Receptor</keyword>
<dbReference type="GO" id="GO:0030424">
    <property type="term" value="C:axon"/>
    <property type="evidence" value="ECO:0007669"/>
    <property type="project" value="TreeGrafter"/>
</dbReference>
<evidence type="ECO:0000256" key="2">
    <source>
        <dbReference type="ARBA" id="ARBA00022475"/>
    </source>
</evidence>
<feature type="transmembrane region" description="Helical" evidence="8">
    <location>
        <begin position="150"/>
        <end position="169"/>
    </location>
</feature>
<keyword evidence="4 8" id="KW-1133">Transmembrane helix</keyword>
<feature type="transmembrane region" description="Helical" evidence="8">
    <location>
        <begin position="125"/>
        <end position="144"/>
    </location>
</feature>
<feature type="transmembrane region" description="Helical" evidence="8">
    <location>
        <begin position="70"/>
        <end position="91"/>
    </location>
</feature>
<evidence type="ECO:0000313" key="10">
    <source>
        <dbReference type="Proteomes" id="UP000292052"/>
    </source>
</evidence>
<keyword evidence="10" id="KW-1185">Reference proteome</keyword>
<name>A0A482VEW3_ASBVE</name>
<organism evidence="9 10">
    <name type="scientific">Asbolus verrucosus</name>
    <name type="common">Desert ironclad beetle</name>
    <dbReference type="NCBI Taxonomy" id="1661398"/>
    <lineage>
        <taxon>Eukaryota</taxon>
        <taxon>Metazoa</taxon>
        <taxon>Ecdysozoa</taxon>
        <taxon>Arthropoda</taxon>
        <taxon>Hexapoda</taxon>
        <taxon>Insecta</taxon>
        <taxon>Pterygota</taxon>
        <taxon>Neoptera</taxon>
        <taxon>Endopterygota</taxon>
        <taxon>Coleoptera</taxon>
        <taxon>Polyphaga</taxon>
        <taxon>Cucujiformia</taxon>
        <taxon>Tenebrionidae</taxon>
        <taxon>Pimeliinae</taxon>
        <taxon>Asbolus</taxon>
    </lineage>
</organism>
<reference evidence="9 10" key="1">
    <citation type="submission" date="2017-03" db="EMBL/GenBank/DDBJ databases">
        <title>Genome of the blue death feigning beetle - Asbolus verrucosus.</title>
        <authorList>
            <person name="Rider S.D."/>
        </authorList>
    </citation>
    <scope>NUCLEOTIDE SEQUENCE [LARGE SCALE GENOMIC DNA]</scope>
    <source>
        <strain evidence="9">Butters</strain>
        <tissue evidence="9">Head and leg muscle</tissue>
    </source>
</reference>
<comment type="caution">
    <text evidence="8">Lacks conserved residue(s) required for the propagation of feature annotation.</text>
</comment>
<evidence type="ECO:0000256" key="6">
    <source>
        <dbReference type="ARBA" id="ARBA00023170"/>
    </source>
</evidence>
<accession>A0A482VEW3</accession>
<keyword evidence="3 8" id="KW-0812">Transmembrane</keyword>
<feature type="transmembrane region" description="Helical" evidence="8">
    <location>
        <begin position="39"/>
        <end position="58"/>
    </location>
</feature>
<dbReference type="GO" id="GO:0007635">
    <property type="term" value="P:chemosensory behavior"/>
    <property type="evidence" value="ECO:0007669"/>
    <property type="project" value="TreeGrafter"/>
</dbReference>
<dbReference type="GO" id="GO:0030425">
    <property type="term" value="C:dendrite"/>
    <property type="evidence" value="ECO:0007669"/>
    <property type="project" value="TreeGrafter"/>
</dbReference>
<gene>
    <name evidence="9" type="ORF">BDFB_014357</name>
</gene>
<evidence type="ECO:0000256" key="5">
    <source>
        <dbReference type="ARBA" id="ARBA00023136"/>
    </source>
</evidence>
<dbReference type="OrthoDB" id="6425201at2759"/>
<dbReference type="EMBL" id="QDEB01109585">
    <property type="protein sequence ID" value="RZB66640.1"/>
    <property type="molecule type" value="Genomic_DNA"/>
</dbReference>
<dbReference type="AlphaFoldDB" id="A0A482VEW3"/>
<dbReference type="GO" id="GO:0043025">
    <property type="term" value="C:neuronal cell body"/>
    <property type="evidence" value="ECO:0007669"/>
    <property type="project" value="TreeGrafter"/>
</dbReference>
<keyword evidence="7 8" id="KW-0807">Transducer</keyword>
<comment type="similarity">
    <text evidence="8">Belongs to the insect chemoreceptor superfamily. Gustatory receptor (GR) family.</text>
</comment>
<evidence type="ECO:0000313" key="9">
    <source>
        <dbReference type="EMBL" id="RZB66640.1"/>
    </source>
</evidence>
<dbReference type="GO" id="GO:0050909">
    <property type="term" value="P:sensory perception of taste"/>
    <property type="evidence" value="ECO:0007669"/>
    <property type="project" value="InterPro"/>
</dbReference>
<comment type="caution">
    <text evidence="9">The sequence shown here is derived from an EMBL/GenBank/DDBJ whole genome shotgun (WGS) entry which is preliminary data.</text>
</comment>
<dbReference type="Proteomes" id="UP000292052">
    <property type="component" value="Unassembled WGS sequence"/>
</dbReference>
<dbReference type="PANTHER" id="PTHR21143:SF133">
    <property type="entry name" value="GUSTATORY AND PHEROMONE RECEPTOR 32A-RELATED"/>
    <property type="match status" value="1"/>
</dbReference>
<evidence type="ECO:0000256" key="1">
    <source>
        <dbReference type="ARBA" id="ARBA00004651"/>
    </source>
</evidence>
<feature type="non-terminal residue" evidence="9">
    <location>
        <position position="364"/>
    </location>
</feature>